<dbReference type="Gene3D" id="1.10.150.240">
    <property type="entry name" value="Putative phosphatase, domain 2"/>
    <property type="match status" value="1"/>
</dbReference>
<accession>A0ABT0Y4U6</accession>
<dbReference type="InterPro" id="IPR023198">
    <property type="entry name" value="PGP-like_dom2"/>
</dbReference>
<dbReference type="Pfam" id="PF00702">
    <property type="entry name" value="Hydrolase"/>
    <property type="match status" value="1"/>
</dbReference>
<proteinExistence type="predicted"/>
<sequence>MRRLIMWDIDHTLLRGGGVTTMAWQAAFTAVTGVAWRETPNFGGRTDTDVCAEVFATHGVTDCTPEKFFPRYVAEVHRVKHLFAEQGTLMPGVRAVLARLGDDPGVVQTLVTGNVPEVAAAKVAAFDLSASFDAEVGGYGTDDSVRATLVRRSLERAEAKYGEPFQPVVIGDTVHDVTAALANGAYAVAVATGRTKMADLALAGAHAVLPDLSDVDAAVSVLLAEADPLDQPLTH</sequence>
<keyword evidence="2" id="KW-1185">Reference proteome</keyword>
<evidence type="ECO:0000313" key="1">
    <source>
        <dbReference type="EMBL" id="MCM4080538.1"/>
    </source>
</evidence>
<dbReference type="Gene3D" id="3.40.50.1000">
    <property type="entry name" value="HAD superfamily/HAD-like"/>
    <property type="match status" value="1"/>
</dbReference>
<gene>
    <name evidence="1" type="ORF">LXN57_23435</name>
</gene>
<dbReference type="InterPro" id="IPR050155">
    <property type="entry name" value="HAD-like_hydrolase_sf"/>
</dbReference>
<reference evidence="1 2" key="1">
    <citation type="submission" date="2022-06" db="EMBL/GenBank/DDBJ databases">
        <title>Actinoplanes abujensis sp. nov., isolated from Nigerian arid soil.</title>
        <authorList>
            <person name="Ding P."/>
        </authorList>
    </citation>
    <scope>NUCLEOTIDE SEQUENCE [LARGE SCALE GENOMIC DNA]</scope>
    <source>
        <strain evidence="2">TRM88002</strain>
    </source>
</reference>
<dbReference type="EMBL" id="JAMQOL010000032">
    <property type="protein sequence ID" value="MCM4080538.1"/>
    <property type="molecule type" value="Genomic_DNA"/>
</dbReference>
<protein>
    <submittedName>
        <fullName evidence="1">Haloacid dehalogenase-like hydrolase</fullName>
    </submittedName>
</protein>
<dbReference type="PANTHER" id="PTHR43434:SF1">
    <property type="entry name" value="PHOSPHOGLYCOLATE PHOSPHATASE"/>
    <property type="match status" value="1"/>
</dbReference>
<organism evidence="1 2">
    <name type="scientific">Paractinoplanes hotanensis</name>
    <dbReference type="NCBI Taxonomy" id="2906497"/>
    <lineage>
        <taxon>Bacteria</taxon>
        <taxon>Bacillati</taxon>
        <taxon>Actinomycetota</taxon>
        <taxon>Actinomycetes</taxon>
        <taxon>Micromonosporales</taxon>
        <taxon>Micromonosporaceae</taxon>
        <taxon>Paractinoplanes</taxon>
    </lineage>
</organism>
<dbReference type="Proteomes" id="UP001523216">
    <property type="component" value="Unassembled WGS sequence"/>
</dbReference>
<dbReference type="PANTHER" id="PTHR43434">
    <property type="entry name" value="PHOSPHOGLYCOLATE PHOSPHATASE"/>
    <property type="match status" value="1"/>
</dbReference>
<evidence type="ECO:0000313" key="2">
    <source>
        <dbReference type="Proteomes" id="UP001523216"/>
    </source>
</evidence>
<dbReference type="SFLD" id="SFLDG01129">
    <property type="entry name" value="C1.5:_HAD__Beta-PGM__Phosphata"/>
    <property type="match status" value="1"/>
</dbReference>
<dbReference type="SFLD" id="SFLDS00003">
    <property type="entry name" value="Haloacid_Dehalogenase"/>
    <property type="match status" value="1"/>
</dbReference>
<name>A0ABT0Y4U6_9ACTN</name>
<dbReference type="InterPro" id="IPR036412">
    <property type="entry name" value="HAD-like_sf"/>
</dbReference>
<comment type="caution">
    <text evidence="1">The sequence shown here is derived from an EMBL/GenBank/DDBJ whole genome shotgun (WGS) entry which is preliminary data.</text>
</comment>
<dbReference type="SUPFAM" id="SSF56784">
    <property type="entry name" value="HAD-like"/>
    <property type="match status" value="1"/>
</dbReference>
<dbReference type="RefSeq" id="WP_251800322.1">
    <property type="nucleotide sequence ID" value="NZ_JAMQOL010000032.1"/>
</dbReference>
<dbReference type="InterPro" id="IPR023214">
    <property type="entry name" value="HAD_sf"/>
</dbReference>